<dbReference type="GO" id="GO:0004777">
    <property type="term" value="F:succinate-semialdehyde dehydrogenase (NAD+) activity"/>
    <property type="evidence" value="ECO:0007669"/>
    <property type="project" value="TreeGrafter"/>
</dbReference>
<dbReference type="EC" id="1.2.1.79" evidence="5"/>
<dbReference type="GO" id="GO:0004030">
    <property type="term" value="F:aldehyde dehydrogenase [NAD(P)+] activity"/>
    <property type="evidence" value="ECO:0007669"/>
    <property type="project" value="InterPro"/>
</dbReference>
<evidence type="ECO:0000256" key="3">
    <source>
        <dbReference type="ARBA" id="ARBA00023002"/>
    </source>
</evidence>
<dbReference type="AlphaFoldDB" id="A0A150H5H5"/>
<protein>
    <submittedName>
        <fullName evidence="5">Succinate-semialdehyde dehydrogenase [NADP(+)] 1</fullName>
        <ecNumber evidence="5">1.2.1.79</ecNumber>
    </submittedName>
</protein>
<gene>
    <name evidence="5" type="primary">gabD1</name>
    <name evidence="5" type="ORF">Bravens_01852</name>
</gene>
<dbReference type="InterPro" id="IPR015590">
    <property type="entry name" value="Aldehyde_DH_dom"/>
</dbReference>
<dbReference type="Proteomes" id="UP000243589">
    <property type="component" value="Unassembled WGS sequence"/>
</dbReference>
<comment type="caution">
    <text evidence="5">The sequence shown here is derived from an EMBL/GenBank/DDBJ whole genome shotgun (WGS) entry which is preliminary data.</text>
</comment>
<dbReference type="InterPro" id="IPR016161">
    <property type="entry name" value="Ald_DH/histidinol_DH"/>
</dbReference>
<dbReference type="InterPro" id="IPR016162">
    <property type="entry name" value="Ald_DH_N"/>
</dbReference>
<keyword evidence="6" id="KW-1185">Reference proteome</keyword>
<dbReference type="SUPFAM" id="SSF53720">
    <property type="entry name" value="ALDH-like"/>
    <property type="match status" value="1"/>
</dbReference>
<dbReference type="PATRIC" id="fig|479117.4.peg.1835"/>
<dbReference type="EMBL" id="LQQC01000012">
    <property type="protein sequence ID" value="KXZ57332.1"/>
    <property type="molecule type" value="Genomic_DNA"/>
</dbReference>
<dbReference type="InterPro" id="IPR016163">
    <property type="entry name" value="Ald_DH_C"/>
</dbReference>
<proteinExistence type="inferred from homology"/>
<evidence type="ECO:0000259" key="4">
    <source>
        <dbReference type="Pfam" id="PF00171"/>
    </source>
</evidence>
<dbReference type="RefSeq" id="WP_061941570.1">
    <property type="nucleotide sequence ID" value="NZ_LPXW01000012.1"/>
</dbReference>
<dbReference type="InterPro" id="IPR047110">
    <property type="entry name" value="GABD/Sad-like"/>
</dbReference>
<keyword evidence="2" id="KW-0521">NADP</keyword>
<sequence length="457" mass="49722">MSMDYKVINPATGETVETFPAISDDELEAVLAKAEKAQREWAELDMSERAKIVHRVADLYDERAEELAEIIGVEMGKRRSEAIGEAKYCAKIYRYYADNAAEFTKDVPLDAPGGKAVMQHKPVGTILGIMPWNFPYYQVARFASPNLMLGNAIVLKHAEICAKSAGVMEEIMLEAGVPEGVFQNIYAKHDQISKVIADDRIAGVSLTGSERAGAAISAQAGKALKKAVLELGGSDPYIVLDSSDVKASAQLAYKTRLFNTGQACNSNKRIIVMDDMYEEFVDELVRLASEATPGDYTSEDPNVYMPLSSRAAAENLYDQILRAKDAGATIRTGGQISDEGAYVSPTVITDIPVGSDIYYEEFFGPVLVAYPVSSDEEALELANNTQFGLGGTVFSEDVERAQKVSDRLEVGMASVNIPKAGAEYLPFGGVKRSGYGRELGPVGMDEFVNKRLYYVAD</sequence>
<keyword evidence="3 5" id="KW-0560">Oxidoreductase</keyword>
<evidence type="ECO:0000313" key="6">
    <source>
        <dbReference type="Proteomes" id="UP000243589"/>
    </source>
</evidence>
<dbReference type="InterPro" id="IPR044148">
    <property type="entry name" value="ALDH_GabD1-like"/>
</dbReference>
<dbReference type="Gene3D" id="3.40.605.10">
    <property type="entry name" value="Aldehyde Dehydrogenase, Chain A, domain 1"/>
    <property type="match status" value="1"/>
</dbReference>
<evidence type="ECO:0000256" key="1">
    <source>
        <dbReference type="ARBA" id="ARBA00009986"/>
    </source>
</evidence>
<feature type="domain" description="Aldehyde dehydrogenase" evidence="4">
    <location>
        <begin position="5"/>
        <end position="449"/>
    </location>
</feature>
<evidence type="ECO:0000313" key="5">
    <source>
        <dbReference type="EMBL" id="KXZ57332.1"/>
    </source>
</evidence>
<dbReference type="FunFam" id="3.40.605.10:FF:000012">
    <property type="entry name" value="NAD-dependent succinate-semialdehyde dehydrogenase"/>
    <property type="match status" value="1"/>
</dbReference>
<reference evidence="5 6" key="1">
    <citation type="submission" date="2016-01" db="EMBL/GenBank/DDBJ databases">
        <title>Use of Whole Genome Sequencing to ascertain that Brevibacterium massiliense (Roux, Raoult 2009) is a later heterotypic synonym of Brevibacterium ravenspurgense (Mages 2008).</title>
        <authorList>
            <person name="Bernier A.-M."/>
            <person name="Burdz T."/>
            <person name="Huynh C."/>
            <person name="Pachecho A.L."/>
            <person name="Wiebe D."/>
            <person name="Bonner C."/>
            <person name="Bernard K."/>
        </authorList>
    </citation>
    <scope>NUCLEOTIDE SEQUENCE [LARGE SCALE GENOMIC DNA]</scope>
    <source>
        <strain evidence="5 6">CCUG56047</strain>
    </source>
</reference>
<evidence type="ECO:0000256" key="2">
    <source>
        <dbReference type="ARBA" id="ARBA00022857"/>
    </source>
</evidence>
<dbReference type="Gene3D" id="3.40.309.10">
    <property type="entry name" value="Aldehyde Dehydrogenase, Chain A, domain 2"/>
    <property type="match status" value="1"/>
</dbReference>
<accession>A0A150H5H5</accession>
<dbReference type="CDD" id="cd07100">
    <property type="entry name" value="ALDH_SSADH1_GabD1"/>
    <property type="match status" value="1"/>
</dbReference>
<dbReference type="PANTHER" id="PTHR43217:SF2">
    <property type="entry name" value="SUCCINATE-SEMIALDEHYDE DEHYDROGENASE [NADP(+)]"/>
    <property type="match status" value="1"/>
</dbReference>
<dbReference type="Pfam" id="PF00171">
    <property type="entry name" value="Aldedh"/>
    <property type="match status" value="1"/>
</dbReference>
<dbReference type="GO" id="GO:0036243">
    <property type="term" value="F:succinate-semialdehyde dehydrogenase (NADP+) activity"/>
    <property type="evidence" value="ECO:0007669"/>
    <property type="project" value="UniProtKB-EC"/>
</dbReference>
<organism evidence="5 6">
    <name type="scientific">Brevibacterium ravenspurgense</name>
    <dbReference type="NCBI Taxonomy" id="479117"/>
    <lineage>
        <taxon>Bacteria</taxon>
        <taxon>Bacillati</taxon>
        <taxon>Actinomycetota</taxon>
        <taxon>Actinomycetes</taxon>
        <taxon>Micrococcales</taxon>
        <taxon>Brevibacteriaceae</taxon>
        <taxon>Brevibacterium</taxon>
    </lineage>
</organism>
<dbReference type="PANTHER" id="PTHR43217">
    <property type="entry name" value="SUCCINATE SEMIALDEHYDE DEHYDROGENASE [NAD(P)+] SAD"/>
    <property type="match status" value="1"/>
</dbReference>
<name>A0A150H5H5_9MICO</name>
<comment type="similarity">
    <text evidence="1">Belongs to the aldehyde dehydrogenase family.</text>
</comment>